<evidence type="ECO:0000256" key="4">
    <source>
        <dbReference type="SAM" id="MobiDB-lite"/>
    </source>
</evidence>
<dbReference type="CDD" id="cd04496">
    <property type="entry name" value="SSB_OBF"/>
    <property type="match status" value="1"/>
</dbReference>
<evidence type="ECO:0000256" key="3">
    <source>
        <dbReference type="PIRNR" id="PIRNR002070"/>
    </source>
</evidence>
<comment type="caution">
    <text evidence="2">Lacks conserved residue(s) required for the propagation of feature annotation.</text>
</comment>
<dbReference type="EMBL" id="LGKN01000003">
    <property type="protein sequence ID" value="KPL89521.1"/>
    <property type="molecule type" value="Genomic_DNA"/>
</dbReference>
<dbReference type="HAMAP" id="MF_00984">
    <property type="entry name" value="SSB"/>
    <property type="match status" value="1"/>
</dbReference>
<dbReference type="FunCoup" id="A0A0M9UC60">
    <property type="interactions" value="433"/>
</dbReference>
<proteinExistence type="inferred from homology"/>
<dbReference type="AlphaFoldDB" id="A0A0M9UC60"/>
<dbReference type="PIRSF" id="PIRSF002070">
    <property type="entry name" value="SSB"/>
    <property type="match status" value="1"/>
</dbReference>
<evidence type="ECO:0000256" key="2">
    <source>
        <dbReference type="HAMAP-Rule" id="MF_00984"/>
    </source>
</evidence>
<dbReference type="Pfam" id="PF00436">
    <property type="entry name" value="SSB"/>
    <property type="match status" value="1"/>
</dbReference>
<dbReference type="RefSeq" id="WP_054492485.1">
    <property type="nucleotide sequence ID" value="NZ_BBZA01000063.1"/>
</dbReference>
<dbReference type="InterPro" id="IPR012340">
    <property type="entry name" value="NA-bd_OB-fold"/>
</dbReference>
<dbReference type="PANTHER" id="PTHR10302:SF27">
    <property type="entry name" value="SINGLE-STRANDED DNA-BINDING PROTEIN"/>
    <property type="match status" value="1"/>
</dbReference>
<accession>A0A0M9UC60</accession>
<dbReference type="STRING" id="872965.SE16_03595"/>
<name>A0A0M9UC60_9CHLR</name>
<dbReference type="PROSITE" id="PS50935">
    <property type="entry name" value="SSB"/>
    <property type="match status" value="1"/>
</dbReference>
<feature type="compositionally biased region" description="Acidic residues" evidence="4">
    <location>
        <begin position="115"/>
        <end position="125"/>
    </location>
</feature>
<organism evidence="5 7">
    <name type="scientific">Ardenticatena maritima</name>
    <dbReference type="NCBI Taxonomy" id="872965"/>
    <lineage>
        <taxon>Bacteria</taxon>
        <taxon>Bacillati</taxon>
        <taxon>Chloroflexota</taxon>
        <taxon>Ardenticatenia</taxon>
        <taxon>Ardenticatenales</taxon>
        <taxon>Ardenticatenaceae</taxon>
        <taxon>Ardenticatena</taxon>
    </lineage>
</organism>
<dbReference type="PANTHER" id="PTHR10302">
    <property type="entry name" value="SINGLE-STRANDED DNA-BINDING PROTEIN"/>
    <property type="match status" value="1"/>
</dbReference>
<comment type="subunit">
    <text evidence="2">Homotetramer.</text>
</comment>
<dbReference type="GO" id="GO:0006260">
    <property type="term" value="P:DNA replication"/>
    <property type="evidence" value="ECO:0007669"/>
    <property type="project" value="InterPro"/>
</dbReference>
<feature type="region of interest" description="Disordered" evidence="4">
    <location>
        <begin position="109"/>
        <end position="135"/>
    </location>
</feature>
<dbReference type="Gene3D" id="2.40.50.140">
    <property type="entry name" value="Nucleic acid-binding proteins"/>
    <property type="match status" value="1"/>
</dbReference>
<evidence type="ECO:0000313" key="7">
    <source>
        <dbReference type="Proteomes" id="UP000037784"/>
    </source>
</evidence>
<dbReference type="OrthoDB" id="9809878at2"/>
<evidence type="ECO:0000313" key="6">
    <source>
        <dbReference type="EMBL" id="KPL89521.1"/>
    </source>
</evidence>
<dbReference type="InterPro" id="IPR011344">
    <property type="entry name" value="ssDNA-bd"/>
</dbReference>
<comment type="caution">
    <text evidence="5">The sequence shown here is derived from an EMBL/GenBank/DDBJ whole genome shotgun (WGS) entry which is preliminary data.</text>
</comment>
<dbReference type="EMBL" id="BBZA01000063">
    <property type="protein sequence ID" value="GAP62578.1"/>
    <property type="molecule type" value="Genomic_DNA"/>
</dbReference>
<evidence type="ECO:0000256" key="1">
    <source>
        <dbReference type="ARBA" id="ARBA00023125"/>
    </source>
</evidence>
<dbReference type="Proteomes" id="UP000037784">
    <property type="component" value="Unassembled WGS sequence"/>
</dbReference>
<reference evidence="5 7" key="1">
    <citation type="journal article" date="2015" name="Genome Announc.">
        <title>Draft Genome Sequence of a Heterotrophic Facultative Anaerobic Thermophilic Bacterium, Ardenticatena maritima Strain 110ST.</title>
        <authorList>
            <person name="Kawaichi S."/>
            <person name="Yoshida T."/>
            <person name="Sako Y."/>
            <person name="Nakamura R."/>
        </authorList>
    </citation>
    <scope>NUCLEOTIDE SEQUENCE [LARGE SCALE GENOMIC DNA]</scope>
    <source>
        <strain evidence="5 7">110S</strain>
    </source>
</reference>
<protein>
    <recommendedName>
        <fullName evidence="2 3">Single-stranded DNA-binding protein</fullName>
        <shortName evidence="2">SSB</shortName>
    </recommendedName>
</protein>
<dbReference type="PATRIC" id="fig|872965.6.peg.681"/>
<dbReference type="SUPFAM" id="SSF50249">
    <property type="entry name" value="Nucleic acid-binding proteins"/>
    <property type="match status" value="1"/>
</dbReference>
<reference evidence="7" key="3">
    <citation type="submission" date="2015-08" db="EMBL/GenBank/DDBJ databases">
        <title>Draft Genome Sequence of a Heterotrophic Facultative Anaerobic Bacterium Ardenticatena maritima Strain 110S.</title>
        <authorList>
            <person name="Kawaichi S."/>
            <person name="Yoshida T."/>
            <person name="Sako Y."/>
            <person name="Nakamura R."/>
        </authorList>
    </citation>
    <scope>NUCLEOTIDE SEQUENCE [LARGE SCALE GENOMIC DNA]</scope>
    <source>
        <strain evidence="7">110S</strain>
    </source>
</reference>
<keyword evidence="1 2" id="KW-0238">DNA-binding</keyword>
<dbReference type="InterPro" id="IPR000424">
    <property type="entry name" value="Primosome_PriB/ssb"/>
</dbReference>
<evidence type="ECO:0000313" key="8">
    <source>
        <dbReference type="Proteomes" id="UP000050502"/>
    </source>
</evidence>
<evidence type="ECO:0000313" key="5">
    <source>
        <dbReference type="EMBL" id="GAP62578.1"/>
    </source>
</evidence>
<dbReference type="GO" id="GO:0009295">
    <property type="term" value="C:nucleoid"/>
    <property type="evidence" value="ECO:0007669"/>
    <property type="project" value="TreeGrafter"/>
</dbReference>
<dbReference type="InParanoid" id="A0A0M9UC60"/>
<dbReference type="NCBIfam" id="TIGR00621">
    <property type="entry name" value="ssb"/>
    <property type="match status" value="1"/>
</dbReference>
<keyword evidence="7" id="KW-1185">Reference proteome</keyword>
<dbReference type="Proteomes" id="UP000050502">
    <property type="component" value="Unassembled WGS sequence"/>
</dbReference>
<gene>
    <name evidence="5" type="primary">ssb</name>
    <name evidence="5" type="ORF">ARMA_1001</name>
    <name evidence="6" type="ORF">SE16_03595</name>
</gene>
<reference evidence="6 8" key="2">
    <citation type="submission" date="2015-07" db="EMBL/GenBank/DDBJ databases">
        <title>Whole genome sequence of Ardenticatena maritima DSM 23922.</title>
        <authorList>
            <person name="Hemp J."/>
            <person name="Ward L.M."/>
            <person name="Pace L.A."/>
            <person name="Fischer W.W."/>
        </authorList>
    </citation>
    <scope>NUCLEOTIDE SEQUENCE [LARGE SCALE GENOMIC DNA]</scope>
    <source>
        <strain evidence="6 8">110S</strain>
    </source>
</reference>
<sequence length="135" mass="15381">MARGLNKVMIIGNVGREPELRYTPNGTPVVNFSVAVGRQWTTPDGERHHATEWFNVVAWRELAEICARLLSKGKRVYIEGSLQTRSWEDSQGQRQYRIELVADQMILLDRPATNDTDEEDEDETDTYSPAEGETV</sequence>
<dbReference type="GO" id="GO:0003697">
    <property type="term" value="F:single-stranded DNA binding"/>
    <property type="evidence" value="ECO:0007669"/>
    <property type="project" value="UniProtKB-UniRule"/>
</dbReference>